<protein>
    <submittedName>
        <fullName evidence="1">Uncharacterized protein</fullName>
    </submittedName>
</protein>
<dbReference type="EMBL" id="GG662853">
    <property type="protein sequence ID" value="EAR87489.2"/>
    <property type="molecule type" value="Genomic_DNA"/>
</dbReference>
<dbReference type="InParanoid" id="I7MDF5"/>
<dbReference type="GeneID" id="7841830"/>
<proteinExistence type="predicted"/>
<gene>
    <name evidence="1" type="ORF">TTHERM_00066980</name>
</gene>
<dbReference type="Proteomes" id="UP000009168">
    <property type="component" value="Unassembled WGS sequence"/>
</dbReference>
<sequence>MNQIQFNQNEQTEQLYLKIQIDNVQFFEPQQYLITIFLKSYGMKLKTNVSDCISQPTFIPNTFYIPLRGNSVQVDDLLTLEVYIVDENVHTLLGRGVIQPIQYLYSIKGSNKYLLITTIQKRKEIIVGQLLLTLHYSTDTEGNSLSQEQSEQNYLNQLLARSFLEGVENPLYEKQYLKKIISEKNIDLLDPTNYKEKWKIYSQTLKERQLTINQYKQISEQHERILRAQQVIKTDYIKGNRLLRQLYSFNKNRLWGEEHVDFSIYIDQKIRLMNEKEIFAQMSLVLNKVVYWQKLNANIESFLLNSKALIENLGQLLLMKENSKEGYKDSVYVRKIIENEVSKQDYYKQKIVRQYNFIDKLSKTMENVLLQYQNNDHLEREYIDMRGDVLTIQSNIRKKLYGEQPEQIEELQYLQDLCRKLDRICKQQQNQIIFMSREQTKNNFASEYQKLLIDLRGVQSKINALEDQIKLNGEKFSQNIAKLKVEIEVKKNAISTASISNISYKLPSDVNQQF</sequence>
<evidence type="ECO:0000313" key="1">
    <source>
        <dbReference type="EMBL" id="EAR87489.2"/>
    </source>
</evidence>
<dbReference type="RefSeq" id="XP_001007734.2">
    <property type="nucleotide sequence ID" value="XM_001007734.2"/>
</dbReference>
<dbReference type="KEGG" id="tet:TTHERM_00066980"/>
<dbReference type="STRING" id="312017.I7MDF5"/>
<name>I7MDF5_TETTS</name>
<evidence type="ECO:0000313" key="2">
    <source>
        <dbReference type="Proteomes" id="UP000009168"/>
    </source>
</evidence>
<organism evidence="1 2">
    <name type="scientific">Tetrahymena thermophila (strain SB210)</name>
    <dbReference type="NCBI Taxonomy" id="312017"/>
    <lineage>
        <taxon>Eukaryota</taxon>
        <taxon>Sar</taxon>
        <taxon>Alveolata</taxon>
        <taxon>Ciliophora</taxon>
        <taxon>Intramacronucleata</taxon>
        <taxon>Oligohymenophorea</taxon>
        <taxon>Hymenostomatida</taxon>
        <taxon>Tetrahymenina</taxon>
        <taxon>Tetrahymenidae</taxon>
        <taxon>Tetrahymena</taxon>
    </lineage>
</organism>
<accession>I7MDF5</accession>
<dbReference type="AlphaFoldDB" id="I7MDF5"/>
<reference evidence="2" key="1">
    <citation type="journal article" date="2006" name="PLoS Biol.">
        <title>Macronuclear genome sequence of the ciliate Tetrahymena thermophila, a model eukaryote.</title>
        <authorList>
            <person name="Eisen J.A."/>
            <person name="Coyne R.S."/>
            <person name="Wu M."/>
            <person name="Wu D."/>
            <person name="Thiagarajan M."/>
            <person name="Wortman J.R."/>
            <person name="Badger J.H."/>
            <person name="Ren Q."/>
            <person name="Amedeo P."/>
            <person name="Jones K.M."/>
            <person name="Tallon L.J."/>
            <person name="Delcher A.L."/>
            <person name="Salzberg S.L."/>
            <person name="Silva J.C."/>
            <person name="Haas B.J."/>
            <person name="Majoros W.H."/>
            <person name="Farzad M."/>
            <person name="Carlton J.M."/>
            <person name="Smith R.K. Jr."/>
            <person name="Garg J."/>
            <person name="Pearlman R.E."/>
            <person name="Karrer K.M."/>
            <person name="Sun L."/>
            <person name="Manning G."/>
            <person name="Elde N.C."/>
            <person name="Turkewitz A.P."/>
            <person name="Asai D.J."/>
            <person name="Wilkes D.E."/>
            <person name="Wang Y."/>
            <person name="Cai H."/>
            <person name="Collins K."/>
            <person name="Stewart B.A."/>
            <person name="Lee S.R."/>
            <person name="Wilamowska K."/>
            <person name="Weinberg Z."/>
            <person name="Ruzzo W.L."/>
            <person name="Wloga D."/>
            <person name="Gaertig J."/>
            <person name="Frankel J."/>
            <person name="Tsao C.-C."/>
            <person name="Gorovsky M.A."/>
            <person name="Keeling P.J."/>
            <person name="Waller R.F."/>
            <person name="Patron N.J."/>
            <person name="Cherry J.M."/>
            <person name="Stover N.A."/>
            <person name="Krieger C.J."/>
            <person name="del Toro C."/>
            <person name="Ryder H.F."/>
            <person name="Williamson S.C."/>
            <person name="Barbeau R.A."/>
            <person name="Hamilton E.P."/>
            <person name="Orias E."/>
        </authorList>
    </citation>
    <scope>NUCLEOTIDE SEQUENCE [LARGE SCALE GENOMIC DNA]</scope>
    <source>
        <strain evidence="2">SB210</strain>
    </source>
</reference>
<keyword evidence="2" id="KW-1185">Reference proteome</keyword>